<comment type="caution">
    <text evidence="6">The sequence shown here is derived from an EMBL/GenBank/DDBJ whole genome shotgun (WGS) entry which is preliminary data.</text>
</comment>
<keyword evidence="5" id="KW-1133">Transmembrane helix</keyword>
<evidence type="ECO:0000313" key="7">
    <source>
        <dbReference type="Proteomes" id="UP000663841"/>
    </source>
</evidence>
<dbReference type="Gene3D" id="3.40.50.720">
    <property type="entry name" value="NAD(P)-binding Rossmann-like Domain"/>
    <property type="match status" value="1"/>
</dbReference>
<dbReference type="CDD" id="cd05233">
    <property type="entry name" value="SDR_c"/>
    <property type="match status" value="1"/>
</dbReference>
<dbReference type="InterPro" id="IPR052178">
    <property type="entry name" value="Sec_Metab_Biosynth_SDR"/>
</dbReference>
<organism evidence="6 7">
    <name type="scientific">Rhizoctonia solani</name>
    <dbReference type="NCBI Taxonomy" id="456999"/>
    <lineage>
        <taxon>Eukaryota</taxon>
        <taxon>Fungi</taxon>
        <taxon>Dikarya</taxon>
        <taxon>Basidiomycota</taxon>
        <taxon>Agaricomycotina</taxon>
        <taxon>Agaricomycetes</taxon>
        <taxon>Cantharellales</taxon>
        <taxon>Ceratobasidiaceae</taxon>
        <taxon>Rhizoctonia</taxon>
    </lineage>
</organism>
<evidence type="ECO:0000256" key="4">
    <source>
        <dbReference type="RuleBase" id="RU000363"/>
    </source>
</evidence>
<evidence type="ECO:0008006" key="8">
    <source>
        <dbReference type="Google" id="ProtNLM"/>
    </source>
</evidence>
<evidence type="ECO:0000256" key="5">
    <source>
        <dbReference type="SAM" id="Phobius"/>
    </source>
</evidence>
<feature type="transmembrane region" description="Helical" evidence="5">
    <location>
        <begin position="140"/>
        <end position="159"/>
    </location>
</feature>
<evidence type="ECO:0000256" key="1">
    <source>
        <dbReference type="ARBA" id="ARBA00006484"/>
    </source>
</evidence>
<evidence type="ECO:0000256" key="3">
    <source>
        <dbReference type="ARBA" id="ARBA00023002"/>
    </source>
</evidence>
<dbReference type="EMBL" id="CAJMWW010000636">
    <property type="protein sequence ID" value="CAE6476850.1"/>
    <property type="molecule type" value="Genomic_DNA"/>
</dbReference>
<dbReference type="PRINTS" id="PR00081">
    <property type="entry name" value="GDHRDH"/>
</dbReference>
<evidence type="ECO:0000256" key="2">
    <source>
        <dbReference type="ARBA" id="ARBA00022857"/>
    </source>
</evidence>
<dbReference type="PANTHER" id="PTHR43618">
    <property type="entry name" value="7-ALPHA-HYDROXYSTEROID DEHYDROGENASE"/>
    <property type="match status" value="1"/>
</dbReference>
<dbReference type="SUPFAM" id="SSF51735">
    <property type="entry name" value="NAD(P)-binding Rossmann-fold domains"/>
    <property type="match status" value="1"/>
</dbReference>
<keyword evidence="2" id="KW-0521">NADP</keyword>
<protein>
    <recommendedName>
        <fullName evidence="8">Rhamnolipids biosynthesis 3-oxoacyl-[acyl-carrier-protein] reductase</fullName>
    </recommendedName>
</protein>
<dbReference type="InterPro" id="IPR002347">
    <property type="entry name" value="SDR_fam"/>
</dbReference>
<proteinExistence type="inferred from homology"/>
<dbReference type="GO" id="GO:0016491">
    <property type="term" value="F:oxidoreductase activity"/>
    <property type="evidence" value="ECO:0007669"/>
    <property type="project" value="UniProtKB-KW"/>
</dbReference>
<sequence length="303" mass="31967">MAHLNINQVVNVEGLVALVTGGGTGIGLMMAKGLAVNGAKVYIGGRRKDVLDKAAAENGQGIKGQIVPIQLDVANKESIESAVGFISSNDGKLDILINNAGIASSFTSFFLDPSAPDYNSGESLGNGLFSWSSFEDWSNMFSVNTTAAFFVSMAFLGLLEKGSKAREADTGGWSSSIINISSVAGQLKQVQTHFAYNLSKAAMNHLTKMLSTELALRNIPIRVNSIAPGPFPSEITRLEGSVFMPDKIDSVLNGITTFRMERGGLDKDIVGTAIYLSSPASYFVNGQIITLDGGYSTVNPAVA</sequence>
<dbReference type="Proteomes" id="UP000663841">
    <property type="component" value="Unassembled WGS sequence"/>
</dbReference>
<comment type="similarity">
    <text evidence="1 4">Belongs to the short-chain dehydrogenases/reductases (SDR) family.</text>
</comment>
<dbReference type="PRINTS" id="PR00080">
    <property type="entry name" value="SDRFAMILY"/>
</dbReference>
<evidence type="ECO:0000313" key="6">
    <source>
        <dbReference type="EMBL" id="CAE6476850.1"/>
    </source>
</evidence>
<gene>
    <name evidence="6" type="ORF">RDB_LOCUS193584</name>
</gene>
<dbReference type="Pfam" id="PF00106">
    <property type="entry name" value="adh_short"/>
    <property type="match status" value="1"/>
</dbReference>
<keyword evidence="5" id="KW-0472">Membrane</keyword>
<dbReference type="InterPro" id="IPR036291">
    <property type="entry name" value="NAD(P)-bd_dom_sf"/>
</dbReference>
<dbReference type="PANTHER" id="PTHR43618:SF18">
    <property type="entry name" value="SHORT CHAIN DEHYDROGENASE_REDUCTASE FAMILY (AFU_ORTHOLOGUE AFUA_5G12480)"/>
    <property type="match status" value="1"/>
</dbReference>
<reference evidence="6" key="1">
    <citation type="submission" date="2021-01" db="EMBL/GenBank/DDBJ databases">
        <authorList>
            <person name="Kaushik A."/>
        </authorList>
    </citation>
    <scope>NUCLEOTIDE SEQUENCE</scope>
    <source>
        <strain evidence="6">AG3-T5</strain>
    </source>
</reference>
<dbReference type="AlphaFoldDB" id="A0A8H3CCV9"/>
<accession>A0A8H3CCV9</accession>
<keyword evidence="5" id="KW-0812">Transmembrane</keyword>
<name>A0A8H3CCV9_9AGAM</name>
<keyword evidence="3" id="KW-0560">Oxidoreductase</keyword>